<protein>
    <submittedName>
        <fullName evidence="2">Uncharacterized protein</fullName>
    </submittedName>
</protein>
<dbReference type="AlphaFoldDB" id="A0A1G2QP16"/>
<accession>A0A1G2QP16</accession>
<name>A0A1G2QP16_9BACT</name>
<gene>
    <name evidence="2" type="ORF">A2556_01550</name>
</gene>
<evidence type="ECO:0000313" key="3">
    <source>
        <dbReference type="Proteomes" id="UP000177140"/>
    </source>
</evidence>
<organism evidence="2 3">
    <name type="scientific">Candidatus Vogelbacteria bacterium RIFOXYD2_FULL_44_9</name>
    <dbReference type="NCBI Taxonomy" id="1802441"/>
    <lineage>
        <taxon>Bacteria</taxon>
        <taxon>Candidatus Vogeliibacteriota</taxon>
    </lineage>
</organism>
<keyword evidence="1" id="KW-0472">Membrane</keyword>
<reference evidence="2 3" key="1">
    <citation type="journal article" date="2016" name="Nat. Commun.">
        <title>Thousands of microbial genomes shed light on interconnected biogeochemical processes in an aquifer system.</title>
        <authorList>
            <person name="Anantharaman K."/>
            <person name="Brown C.T."/>
            <person name="Hug L.A."/>
            <person name="Sharon I."/>
            <person name="Castelle C.J."/>
            <person name="Probst A.J."/>
            <person name="Thomas B.C."/>
            <person name="Singh A."/>
            <person name="Wilkins M.J."/>
            <person name="Karaoz U."/>
            <person name="Brodie E.L."/>
            <person name="Williams K.H."/>
            <person name="Hubbard S.S."/>
            <person name="Banfield J.F."/>
        </authorList>
    </citation>
    <scope>NUCLEOTIDE SEQUENCE [LARGE SCALE GENOMIC DNA]</scope>
</reference>
<feature type="transmembrane region" description="Helical" evidence="1">
    <location>
        <begin position="69"/>
        <end position="89"/>
    </location>
</feature>
<comment type="caution">
    <text evidence="2">The sequence shown here is derived from an EMBL/GenBank/DDBJ whole genome shotgun (WGS) entry which is preliminary data.</text>
</comment>
<sequence>MKTWQNRFCLRKGGEKMSYKEFKARVLAGGYTERDLRCRLILFVITLVAPFILAPWLGVDGEVIKHPYLFWGSSILLGLLFGHFIGPIVKYLKK</sequence>
<feature type="transmembrane region" description="Helical" evidence="1">
    <location>
        <begin position="40"/>
        <end position="57"/>
    </location>
</feature>
<dbReference type="Proteomes" id="UP000177140">
    <property type="component" value="Unassembled WGS sequence"/>
</dbReference>
<keyword evidence="1" id="KW-1133">Transmembrane helix</keyword>
<evidence type="ECO:0000256" key="1">
    <source>
        <dbReference type="SAM" id="Phobius"/>
    </source>
</evidence>
<evidence type="ECO:0000313" key="2">
    <source>
        <dbReference type="EMBL" id="OHA62365.1"/>
    </source>
</evidence>
<keyword evidence="1" id="KW-0812">Transmembrane</keyword>
<dbReference type="EMBL" id="MHTM01000016">
    <property type="protein sequence ID" value="OHA62365.1"/>
    <property type="molecule type" value="Genomic_DNA"/>
</dbReference>
<proteinExistence type="predicted"/>